<sequence length="249" mass="26038">MAGTQDATAPDLAGKVILVTGASRGIGYAAAIEAARRGAHVVAVARTVGGLEELDDAIQDLGSSTTLVPLDLRDGDAIDRLGAAIFERWGALDGLIANAGQLGVLSPLPHVKPEDFEKVMAINVTANYRLLRSTDLLLRQAVAGRAVFVSSSSAKSARPFWGLYAASKAAVDAMAKSYSAEVSQTKVRVNVFYPGSVRTAMRAKAMPGEDPNTLPTPADIAPKLVDMISPALTETGRLFDVTTGVFSDI</sequence>
<dbReference type="InterPro" id="IPR002347">
    <property type="entry name" value="SDR_fam"/>
</dbReference>
<name>A0A0F5QG46_9HYPH</name>
<protein>
    <submittedName>
        <fullName evidence="5">Oxidoreductase</fullName>
    </submittedName>
</protein>
<comment type="similarity">
    <text evidence="1 3">Belongs to the short-chain dehydrogenases/reductases (SDR) family.</text>
</comment>
<dbReference type="OrthoDB" id="9790785at2"/>
<dbReference type="AlphaFoldDB" id="A0A0F5QG46"/>
<dbReference type="Proteomes" id="UP000033411">
    <property type="component" value="Unassembled WGS sequence"/>
</dbReference>
<dbReference type="PROSITE" id="PS00061">
    <property type="entry name" value="ADH_SHORT"/>
    <property type="match status" value="1"/>
</dbReference>
<dbReference type="STRING" id="1293439.WH87_06035"/>
<dbReference type="InterPro" id="IPR057326">
    <property type="entry name" value="KR_dom"/>
</dbReference>
<organism evidence="5 6">
    <name type="scientific">Devosia epidermidihirudinis</name>
    <dbReference type="NCBI Taxonomy" id="1293439"/>
    <lineage>
        <taxon>Bacteria</taxon>
        <taxon>Pseudomonadati</taxon>
        <taxon>Pseudomonadota</taxon>
        <taxon>Alphaproteobacteria</taxon>
        <taxon>Hyphomicrobiales</taxon>
        <taxon>Devosiaceae</taxon>
        <taxon>Devosia</taxon>
    </lineage>
</organism>
<keyword evidence="6" id="KW-1185">Reference proteome</keyword>
<dbReference type="EMBL" id="LANJ01000011">
    <property type="protein sequence ID" value="KKC39706.1"/>
    <property type="molecule type" value="Genomic_DNA"/>
</dbReference>
<dbReference type="SMART" id="SM00822">
    <property type="entry name" value="PKS_KR"/>
    <property type="match status" value="1"/>
</dbReference>
<gene>
    <name evidence="5" type="ORF">WH87_06035</name>
</gene>
<dbReference type="GO" id="GO:0016491">
    <property type="term" value="F:oxidoreductase activity"/>
    <property type="evidence" value="ECO:0007669"/>
    <property type="project" value="UniProtKB-KW"/>
</dbReference>
<feature type="domain" description="Ketoreductase" evidence="4">
    <location>
        <begin position="15"/>
        <end position="198"/>
    </location>
</feature>
<evidence type="ECO:0000313" key="6">
    <source>
        <dbReference type="Proteomes" id="UP000033411"/>
    </source>
</evidence>
<dbReference type="InterPro" id="IPR036291">
    <property type="entry name" value="NAD(P)-bd_dom_sf"/>
</dbReference>
<keyword evidence="2" id="KW-0560">Oxidoreductase</keyword>
<dbReference type="PANTHER" id="PTHR44196:SF4">
    <property type="entry name" value="SHORT CHAIN DEHYDROGENASE"/>
    <property type="match status" value="1"/>
</dbReference>
<evidence type="ECO:0000256" key="2">
    <source>
        <dbReference type="ARBA" id="ARBA00023002"/>
    </source>
</evidence>
<dbReference type="PANTHER" id="PTHR44196">
    <property type="entry name" value="DEHYDROGENASE/REDUCTASE SDR FAMILY MEMBER 7B"/>
    <property type="match status" value="1"/>
</dbReference>
<dbReference type="InterPro" id="IPR020904">
    <property type="entry name" value="Sc_DH/Rdtase_CS"/>
</dbReference>
<dbReference type="GO" id="GO:0016020">
    <property type="term" value="C:membrane"/>
    <property type="evidence" value="ECO:0007669"/>
    <property type="project" value="TreeGrafter"/>
</dbReference>
<dbReference type="PATRIC" id="fig|1293439.3.peg.774"/>
<comment type="caution">
    <text evidence="5">The sequence shown here is derived from an EMBL/GenBank/DDBJ whole genome shotgun (WGS) entry which is preliminary data.</text>
</comment>
<evidence type="ECO:0000313" key="5">
    <source>
        <dbReference type="EMBL" id="KKC39706.1"/>
    </source>
</evidence>
<proteinExistence type="inferred from homology"/>
<dbReference type="PRINTS" id="PR00080">
    <property type="entry name" value="SDRFAMILY"/>
</dbReference>
<evidence type="ECO:0000259" key="4">
    <source>
        <dbReference type="SMART" id="SM00822"/>
    </source>
</evidence>
<dbReference type="SUPFAM" id="SSF51735">
    <property type="entry name" value="NAD(P)-binding Rossmann-fold domains"/>
    <property type="match status" value="1"/>
</dbReference>
<accession>A0A0F5QG46</accession>
<dbReference type="RefSeq" id="WP_046138067.1">
    <property type="nucleotide sequence ID" value="NZ_LANJ01000011.1"/>
</dbReference>
<dbReference type="Gene3D" id="3.40.50.720">
    <property type="entry name" value="NAD(P)-binding Rossmann-like Domain"/>
    <property type="match status" value="1"/>
</dbReference>
<evidence type="ECO:0000256" key="1">
    <source>
        <dbReference type="ARBA" id="ARBA00006484"/>
    </source>
</evidence>
<reference evidence="5 6" key="1">
    <citation type="submission" date="2015-03" db="EMBL/GenBank/DDBJ databases">
        <authorList>
            <person name="Lepp D."/>
            <person name="Hassan Y.I."/>
            <person name="Li X.-Z."/>
            <person name="Zhou T."/>
        </authorList>
    </citation>
    <scope>NUCLEOTIDE SEQUENCE [LARGE SCALE GENOMIC DNA]</scope>
    <source>
        <strain evidence="5 6">E84</strain>
    </source>
</reference>
<dbReference type="PRINTS" id="PR00081">
    <property type="entry name" value="GDHRDH"/>
</dbReference>
<dbReference type="Pfam" id="PF00106">
    <property type="entry name" value="adh_short"/>
    <property type="match status" value="1"/>
</dbReference>
<evidence type="ECO:0000256" key="3">
    <source>
        <dbReference type="RuleBase" id="RU000363"/>
    </source>
</evidence>